<comment type="caution">
    <text evidence="3">The sequence shown here is derived from an EMBL/GenBank/DDBJ whole genome shotgun (WGS) entry which is preliminary data.</text>
</comment>
<evidence type="ECO:0000313" key="4">
    <source>
        <dbReference type="Proteomes" id="UP001418222"/>
    </source>
</evidence>
<evidence type="ECO:0000313" key="3">
    <source>
        <dbReference type="EMBL" id="KAK8926104.1"/>
    </source>
</evidence>
<accession>A0AAP0B371</accession>
<reference evidence="3 4" key="1">
    <citation type="journal article" date="2022" name="Nat. Plants">
        <title>Genomes of leafy and leafless Platanthera orchids illuminate the evolution of mycoheterotrophy.</title>
        <authorList>
            <person name="Li M.H."/>
            <person name="Liu K.W."/>
            <person name="Li Z."/>
            <person name="Lu H.C."/>
            <person name="Ye Q.L."/>
            <person name="Zhang D."/>
            <person name="Wang J.Y."/>
            <person name="Li Y.F."/>
            <person name="Zhong Z.M."/>
            <person name="Liu X."/>
            <person name="Yu X."/>
            <person name="Liu D.K."/>
            <person name="Tu X.D."/>
            <person name="Liu B."/>
            <person name="Hao Y."/>
            <person name="Liao X.Y."/>
            <person name="Jiang Y.T."/>
            <person name="Sun W.H."/>
            <person name="Chen J."/>
            <person name="Chen Y.Q."/>
            <person name="Ai Y."/>
            <person name="Zhai J.W."/>
            <person name="Wu S.S."/>
            <person name="Zhou Z."/>
            <person name="Hsiao Y.Y."/>
            <person name="Wu W.L."/>
            <person name="Chen Y.Y."/>
            <person name="Lin Y.F."/>
            <person name="Hsu J.L."/>
            <person name="Li C.Y."/>
            <person name="Wang Z.W."/>
            <person name="Zhao X."/>
            <person name="Zhong W.Y."/>
            <person name="Ma X.K."/>
            <person name="Ma L."/>
            <person name="Huang J."/>
            <person name="Chen G.Z."/>
            <person name="Huang M.Z."/>
            <person name="Huang L."/>
            <person name="Peng D.H."/>
            <person name="Luo Y.B."/>
            <person name="Zou S.Q."/>
            <person name="Chen S.P."/>
            <person name="Lan S."/>
            <person name="Tsai W.C."/>
            <person name="Van de Peer Y."/>
            <person name="Liu Z.J."/>
        </authorList>
    </citation>
    <scope>NUCLEOTIDE SEQUENCE [LARGE SCALE GENOMIC DNA]</scope>
    <source>
        <strain evidence="3">Lor287</strain>
    </source>
</reference>
<feature type="compositionally biased region" description="Polar residues" evidence="1">
    <location>
        <begin position="1"/>
        <end position="13"/>
    </location>
</feature>
<feature type="compositionally biased region" description="Basic and acidic residues" evidence="1">
    <location>
        <begin position="341"/>
        <end position="369"/>
    </location>
</feature>
<dbReference type="GO" id="GO:0071763">
    <property type="term" value="P:nuclear membrane organization"/>
    <property type="evidence" value="ECO:0007669"/>
    <property type="project" value="TreeGrafter"/>
</dbReference>
<keyword evidence="4" id="KW-1185">Reference proteome</keyword>
<dbReference type="InterPro" id="IPR005162">
    <property type="entry name" value="Retrotrans_gag_dom"/>
</dbReference>
<feature type="compositionally biased region" description="Basic and acidic residues" evidence="1">
    <location>
        <begin position="308"/>
        <end position="318"/>
    </location>
</feature>
<dbReference type="Proteomes" id="UP001418222">
    <property type="component" value="Unassembled WGS sequence"/>
</dbReference>
<protein>
    <recommendedName>
        <fullName evidence="2">Retrotransposon gag domain-containing protein</fullName>
    </recommendedName>
</protein>
<dbReference type="GO" id="GO:0005783">
    <property type="term" value="C:endoplasmic reticulum"/>
    <property type="evidence" value="ECO:0007669"/>
    <property type="project" value="TreeGrafter"/>
</dbReference>
<feature type="region of interest" description="Disordered" evidence="1">
    <location>
        <begin position="293"/>
        <end position="414"/>
    </location>
</feature>
<name>A0AAP0B371_9ASPA</name>
<feature type="compositionally biased region" description="Basic and acidic residues" evidence="1">
    <location>
        <begin position="376"/>
        <end position="402"/>
    </location>
</feature>
<feature type="region of interest" description="Disordered" evidence="1">
    <location>
        <begin position="592"/>
        <end position="614"/>
    </location>
</feature>
<proteinExistence type="predicted"/>
<dbReference type="InterPro" id="IPR044780">
    <property type="entry name" value="Heh2/Src1"/>
</dbReference>
<dbReference type="GO" id="GO:0003682">
    <property type="term" value="F:chromatin binding"/>
    <property type="evidence" value="ECO:0007669"/>
    <property type="project" value="InterPro"/>
</dbReference>
<dbReference type="GO" id="GO:0005637">
    <property type="term" value="C:nuclear inner membrane"/>
    <property type="evidence" value="ECO:0007669"/>
    <property type="project" value="InterPro"/>
</dbReference>
<organism evidence="3 4">
    <name type="scientific">Platanthera zijinensis</name>
    <dbReference type="NCBI Taxonomy" id="2320716"/>
    <lineage>
        <taxon>Eukaryota</taxon>
        <taxon>Viridiplantae</taxon>
        <taxon>Streptophyta</taxon>
        <taxon>Embryophyta</taxon>
        <taxon>Tracheophyta</taxon>
        <taxon>Spermatophyta</taxon>
        <taxon>Magnoliopsida</taxon>
        <taxon>Liliopsida</taxon>
        <taxon>Asparagales</taxon>
        <taxon>Orchidaceae</taxon>
        <taxon>Orchidoideae</taxon>
        <taxon>Orchideae</taxon>
        <taxon>Orchidinae</taxon>
        <taxon>Platanthera</taxon>
    </lineage>
</organism>
<dbReference type="EMBL" id="JBBWWQ010000016">
    <property type="protein sequence ID" value="KAK8926104.1"/>
    <property type="molecule type" value="Genomic_DNA"/>
</dbReference>
<feature type="region of interest" description="Disordered" evidence="1">
    <location>
        <begin position="1"/>
        <end position="28"/>
    </location>
</feature>
<dbReference type="PANTHER" id="PTHR47808:SF2">
    <property type="entry name" value="LEM DOMAIN-CONTAINING PROTEIN 2"/>
    <property type="match status" value="1"/>
</dbReference>
<dbReference type="Pfam" id="PF03732">
    <property type="entry name" value="Retrotrans_gag"/>
    <property type="match status" value="1"/>
</dbReference>
<feature type="compositionally biased region" description="Acidic residues" evidence="1">
    <location>
        <begin position="592"/>
        <end position="604"/>
    </location>
</feature>
<gene>
    <name evidence="3" type="ORF">KSP39_PZI018936</name>
</gene>
<dbReference type="AlphaFoldDB" id="A0AAP0B371"/>
<dbReference type="PANTHER" id="PTHR47808">
    <property type="entry name" value="INNER NUCLEAR MEMBRANE PROTEIN HEH2-RELATED"/>
    <property type="match status" value="1"/>
</dbReference>
<evidence type="ECO:0000259" key="2">
    <source>
        <dbReference type="Pfam" id="PF03732"/>
    </source>
</evidence>
<evidence type="ECO:0000256" key="1">
    <source>
        <dbReference type="SAM" id="MobiDB-lite"/>
    </source>
</evidence>
<sequence>MSSGNGIETTESKNPLGGISRQDEPSWGSARAFSPRVLAKQVPVAGPGVQEKIILLSPAPSPAFGFGGEALRDLPGVRWDLPAEALGRSWDLSSQSRVKVLNFLIMVSELRPHEEVHLVFALRWVATKTLVDFEDQTHWARAGHYHRRLAELRSPTSGMASTGGVVAGKAKAVEDDVCGSYAQVLCTGAGKIWFEEGDVMKIMDEHKAREDVRFEDDTFMLAIHKALETMEVSLETKENSHGSKEYKCPELLAELHRPLDCCIRQWLYRHSLLVTCGFIIVNLRLGHLEDVRDTPTQHDDSLEDDPDVPPRYDQRPRDGQPPADRYYRDSHHRAPAPLAMRHLDPVRERPLPPRDEYRVPRRPQPDPRHRVPPPGYRDHRRDEYYPAGRRERGPPPARHDYTQDDYPEDYPDPRRGGYYLDITRRIRLDAPSFDGRLDPKAFCDWLLDMDHYFEWYDMSDVRCVRFAKMKLIGQAKMKERLKEKYLPASYRDQLFEQLQNLRQGTLTVAEYMARFDELIVMSDISEEPIATASRFKAGLRSDIQRELIPHRLETVDKIFQLSLEYEQYLRSSSTRQGHVAAQCPTRNLLVEEEEKGLEDEEEAPEEVKAEVEEGWESDIERSLEVGVIRRLLHTPRVDED</sequence>
<feature type="domain" description="Retrotransposon gag" evidence="2">
    <location>
        <begin position="476"/>
        <end position="540"/>
    </location>
</feature>
<dbReference type="GO" id="GO:0034399">
    <property type="term" value="C:nuclear periphery"/>
    <property type="evidence" value="ECO:0007669"/>
    <property type="project" value="TreeGrafter"/>
</dbReference>